<comment type="caution">
    <text evidence="2">The sequence shown here is derived from an EMBL/GenBank/DDBJ whole genome shotgun (WGS) entry which is preliminary data.</text>
</comment>
<name>A0AAE1NZ27_9EUCA</name>
<evidence type="ECO:0000313" key="3">
    <source>
        <dbReference type="Proteomes" id="UP001292094"/>
    </source>
</evidence>
<keyword evidence="3" id="KW-1185">Reference proteome</keyword>
<proteinExistence type="predicted"/>
<reference evidence="2" key="1">
    <citation type="submission" date="2023-11" db="EMBL/GenBank/DDBJ databases">
        <title>Genome assemblies of two species of porcelain crab, Petrolisthes cinctipes and Petrolisthes manimaculis (Anomura: Porcellanidae).</title>
        <authorList>
            <person name="Angst P."/>
        </authorList>
    </citation>
    <scope>NUCLEOTIDE SEQUENCE</scope>
    <source>
        <strain evidence="2">PB745_02</strain>
        <tissue evidence="2">Gill</tissue>
    </source>
</reference>
<dbReference type="Proteomes" id="UP001292094">
    <property type="component" value="Unassembled WGS sequence"/>
</dbReference>
<dbReference type="EMBL" id="JAWZYT010003520">
    <property type="protein sequence ID" value="KAK4298021.1"/>
    <property type="molecule type" value="Genomic_DNA"/>
</dbReference>
<feature type="region of interest" description="Disordered" evidence="1">
    <location>
        <begin position="12"/>
        <end position="36"/>
    </location>
</feature>
<gene>
    <name evidence="2" type="ORF">Pmani_029599</name>
</gene>
<sequence length="145" mass="15362">MFGGGVGVAGCVRDQSEGRDASIPRPPTPTTTTLPPLSCLPSSSSPLILPSLSSLFLPLTPCLPSSFPSPLSPFFLPLTPYLPSSFLPLTPLFPVSPLPSLPISPPCLPSSLHHKTSWIIWSRLYVSIPREAVKGAAVCVSRFIT</sequence>
<evidence type="ECO:0000256" key="1">
    <source>
        <dbReference type="SAM" id="MobiDB-lite"/>
    </source>
</evidence>
<organism evidence="2 3">
    <name type="scientific">Petrolisthes manimaculis</name>
    <dbReference type="NCBI Taxonomy" id="1843537"/>
    <lineage>
        <taxon>Eukaryota</taxon>
        <taxon>Metazoa</taxon>
        <taxon>Ecdysozoa</taxon>
        <taxon>Arthropoda</taxon>
        <taxon>Crustacea</taxon>
        <taxon>Multicrustacea</taxon>
        <taxon>Malacostraca</taxon>
        <taxon>Eumalacostraca</taxon>
        <taxon>Eucarida</taxon>
        <taxon>Decapoda</taxon>
        <taxon>Pleocyemata</taxon>
        <taxon>Anomura</taxon>
        <taxon>Galatheoidea</taxon>
        <taxon>Porcellanidae</taxon>
        <taxon>Petrolisthes</taxon>
    </lineage>
</organism>
<dbReference type="AlphaFoldDB" id="A0AAE1NZ27"/>
<evidence type="ECO:0000313" key="2">
    <source>
        <dbReference type="EMBL" id="KAK4298021.1"/>
    </source>
</evidence>
<accession>A0AAE1NZ27</accession>
<protein>
    <submittedName>
        <fullName evidence="2">Uncharacterized protein</fullName>
    </submittedName>
</protein>